<dbReference type="Gene3D" id="3.40.50.300">
    <property type="entry name" value="P-loop containing nucleotide triphosphate hydrolases"/>
    <property type="match status" value="1"/>
</dbReference>
<evidence type="ECO:0000256" key="3">
    <source>
        <dbReference type="RuleBase" id="RU361155"/>
    </source>
</evidence>
<sequence length="280" mass="32734">MATSPYSGPDIPYTEYKGRQFLSWVTQDNLEAMQNFELKDGDVVTIGYPKTGTHWIRKIVRQILHEKTERCDEDVDFGLEHTYPGRLPCHVELLDVAPPRLIHTFLSRDLAPPGLARPSKKIKVLVLMRNPKDVCTSYYHWSHQVNYLKTPESWETFLADFLEGNVQRGSYYDHVLGWWEMKEDPHFLFIKYEDLKKTMFSTVKKIAAFLNKTLSDEEVEFVVKSCSFETPIEPGEKLARIKRKGVVGDWKNYFTEPQSEVFDNRFKKTFEGSGLEFEFE</sequence>
<dbReference type="SUPFAM" id="SSF52540">
    <property type="entry name" value="P-loop containing nucleoside triphosphate hydrolases"/>
    <property type="match status" value="1"/>
</dbReference>
<evidence type="ECO:0000259" key="4">
    <source>
        <dbReference type="Pfam" id="PF00685"/>
    </source>
</evidence>
<dbReference type="GO" id="GO:0008146">
    <property type="term" value="F:sulfotransferase activity"/>
    <property type="evidence" value="ECO:0007669"/>
    <property type="project" value="InterPro"/>
</dbReference>
<gene>
    <name evidence="6" type="primary">LOC109477065</name>
</gene>
<feature type="domain" description="Sulfotransferase" evidence="4">
    <location>
        <begin position="40"/>
        <end position="274"/>
    </location>
</feature>
<dbReference type="EC" id="2.8.2.-" evidence="3"/>
<dbReference type="OrthoDB" id="205623at2759"/>
<keyword evidence="2 3" id="KW-0808">Transferase</keyword>
<dbReference type="RefSeq" id="XP_019633663.1">
    <property type="nucleotide sequence ID" value="XM_019778104.1"/>
</dbReference>
<evidence type="ECO:0000256" key="1">
    <source>
        <dbReference type="ARBA" id="ARBA00005771"/>
    </source>
</evidence>
<dbReference type="Pfam" id="PF00685">
    <property type="entry name" value="Sulfotransfer_1"/>
    <property type="match status" value="1"/>
</dbReference>
<dbReference type="InterPro" id="IPR000863">
    <property type="entry name" value="Sulfotransferase_dom"/>
</dbReference>
<protein>
    <recommendedName>
        <fullName evidence="3">Sulfotransferase</fullName>
        <ecNumber evidence="3">2.8.2.-</ecNumber>
    </recommendedName>
</protein>
<evidence type="ECO:0000256" key="2">
    <source>
        <dbReference type="ARBA" id="ARBA00022679"/>
    </source>
</evidence>
<name>A0A6P4ZAK2_BRABE</name>
<dbReference type="InterPro" id="IPR027417">
    <property type="entry name" value="P-loop_NTPase"/>
</dbReference>
<proteinExistence type="inferred from homology"/>
<keyword evidence="5" id="KW-1185">Reference proteome</keyword>
<dbReference type="AlphaFoldDB" id="A0A6P4ZAK2"/>
<organism evidence="5 6">
    <name type="scientific">Branchiostoma belcheri</name>
    <name type="common">Amphioxus</name>
    <dbReference type="NCBI Taxonomy" id="7741"/>
    <lineage>
        <taxon>Eukaryota</taxon>
        <taxon>Metazoa</taxon>
        <taxon>Chordata</taxon>
        <taxon>Cephalochordata</taxon>
        <taxon>Leptocardii</taxon>
        <taxon>Amphioxiformes</taxon>
        <taxon>Branchiostomatidae</taxon>
        <taxon>Branchiostoma</taxon>
    </lineage>
</organism>
<dbReference type="KEGG" id="bbel:109477065"/>
<comment type="similarity">
    <text evidence="1 3">Belongs to the sulfotransferase 1 family.</text>
</comment>
<reference evidence="6" key="1">
    <citation type="submission" date="2025-08" db="UniProtKB">
        <authorList>
            <consortium name="RefSeq"/>
        </authorList>
    </citation>
    <scope>IDENTIFICATION</scope>
    <source>
        <tissue evidence="6">Gonad</tissue>
    </source>
</reference>
<dbReference type="GeneID" id="109477065"/>
<accession>A0A6P4ZAK2</accession>
<evidence type="ECO:0000313" key="6">
    <source>
        <dbReference type="RefSeq" id="XP_019633663.1"/>
    </source>
</evidence>
<dbReference type="Proteomes" id="UP000515135">
    <property type="component" value="Unplaced"/>
</dbReference>
<evidence type="ECO:0000313" key="5">
    <source>
        <dbReference type="Proteomes" id="UP000515135"/>
    </source>
</evidence>
<dbReference type="PANTHER" id="PTHR11783">
    <property type="entry name" value="SULFOTRANSFERASE SULT"/>
    <property type="match status" value="1"/>
</dbReference>